<dbReference type="AlphaFoldDB" id="A0A974S7Z8"/>
<reference evidence="1" key="1">
    <citation type="submission" date="2021-01" db="EMBL/GenBank/DDBJ databases">
        <title>Genome sequence of Phenylobacterium sp. 20VBR1 isolated from a valley glaceir, Ny-Alesund, Svalbard.</title>
        <authorList>
            <person name="Thomas F.A."/>
            <person name="Krishnan K.P."/>
            <person name="Sinha R.K."/>
        </authorList>
    </citation>
    <scope>NUCLEOTIDE SEQUENCE</scope>
    <source>
        <strain evidence="1">20VBR1</strain>
    </source>
</reference>
<gene>
    <name evidence="1" type="ORF">JKL49_18715</name>
</gene>
<evidence type="ECO:0000313" key="1">
    <source>
        <dbReference type="EMBL" id="QQZ49156.1"/>
    </source>
</evidence>
<dbReference type="PANTHER" id="PTHR42877:SF4">
    <property type="entry name" value="FAD_NAD(P)-BINDING DOMAIN-CONTAINING PROTEIN-RELATED"/>
    <property type="match status" value="1"/>
</dbReference>
<dbReference type="Gene3D" id="3.50.50.60">
    <property type="entry name" value="FAD/NAD(P)-binding domain"/>
    <property type="match status" value="1"/>
</dbReference>
<dbReference type="InterPro" id="IPR036188">
    <property type="entry name" value="FAD/NAD-bd_sf"/>
</dbReference>
<accession>A0A974S7Z8</accession>
<organism evidence="1">
    <name type="scientific">Phenylobacterium glaciei</name>
    <dbReference type="NCBI Taxonomy" id="2803784"/>
    <lineage>
        <taxon>Bacteria</taxon>
        <taxon>Pseudomonadati</taxon>
        <taxon>Pseudomonadota</taxon>
        <taxon>Alphaproteobacteria</taxon>
        <taxon>Caulobacterales</taxon>
        <taxon>Caulobacteraceae</taxon>
        <taxon>Phenylobacterium</taxon>
    </lineage>
</organism>
<dbReference type="EMBL" id="CP068570">
    <property type="protein sequence ID" value="QQZ49156.1"/>
    <property type="molecule type" value="Genomic_DNA"/>
</dbReference>
<proteinExistence type="predicted"/>
<protein>
    <submittedName>
        <fullName evidence="1">Uncharacterized protein</fullName>
    </submittedName>
</protein>
<dbReference type="PANTHER" id="PTHR42877">
    <property type="entry name" value="L-ORNITHINE N(5)-MONOOXYGENASE-RELATED"/>
    <property type="match status" value="1"/>
</dbReference>
<sequence>MIEVQADYVLQALDAIAAHGPLSVRQEVSDAFNADLQKALAVTPWAGTCTSWYKTADGRILNNWPHTARAYARAVERFDLETYEVMRAVELA</sequence>
<dbReference type="InterPro" id="IPR051209">
    <property type="entry name" value="FAD-bind_Monooxygenase_sf"/>
</dbReference>
<name>A0A974S7Z8_9CAUL</name>